<feature type="binding site" evidence="13">
    <location>
        <position position="263"/>
    </location>
    <ligand>
        <name>L-serine</name>
        <dbReference type="ChEBI" id="CHEBI:33384"/>
    </ligand>
</feature>
<keyword evidence="6 12" id="KW-0547">Nucleotide-binding</keyword>
<comment type="catalytic activity">
    <reaction evidence="10 12">
        <text>tRNA(Sec) + L-serine + ATP = L-seryl-tRNA(Sec) + AMP + diphosphate + H(+)</text>
        <dbReference type="Rhea" id="RHEA:42580"/>
        <dbReference type="Rhea" id="RHEA-COMP:9742"/>
        <dbReference type="Rhea" id="RHEA-COMP:10128"/>
        <dbReference type="ChEBI" id="CHEBI:15378"/>
        <dbReference type="ChEBI" id="CHEBI:30616"/>
        <dbReference type="ChEBI" id="CHEBI:33019"/>
        <dbReference type="ChEBI" id="CHEBI:33384"/>
        <dbReference type="ChEBI" id="CHEBI:78442"/>
        <dbReference type="ChEBI" id="CHEBI:78533"/>
        <dbReference type="ChEBI" id="CHEBI:456215"/>
        <dbReference type="EC" id="6.1.1.11"/>
    </reaction>
</comment>
<dbReference type="GO" id="GO:0005737">
    <property type="term" value="C:cytoplasm"/>
    <property type="evidence" value="ECO:0007669"/>
    <property type="project" value="UniProtKB-SubCell"/>
</dbReference>
<feature type="domain" description="Aminoacyl-transfer RNA synthetases class-II family profile" evidence="15">
    <location>
        <begin position="173"/>
        <end position="410"/>
    </location>
</feature>
<dbReference type="GO" id="GO:0006434">
    <property type="term" value="P:seryl-tRNA aminoacylation"/>
    <property type="evidence" value="ECO:0007669"/>
    <property type="project" value="UniProtKB-UniRule"/>
</dbReference>
<dbReference type="CDD" id="cd00770">
    <property type="entry name" value="SerRS_core"/>
    <property type="match status" value="1"/>
</dbReference>
<dbReference type="EMBL" id="VAUV01000010">
    <property type="protein sequence ID" value="TLD70026.1"/>
    <property type="molecule type" value="Genomic_DNA"/>
</dbReference>
<evidence type="ECO:0000256" key="8">
    <source>
        <dbReference type="ARBA" id="ARBA00022917"/>
    </source>
</evidence>
<dbReference type="PIRSF" id="PIRSF001529">
    <property type="entry name" value="Ser-tRNA-synth_IIa"/>
    <property type="match status" value="1"/>
</dbReference>
<gene>
    <name evidence="12 16" type="primary">serS</name>
    <name evidence="16" type="ORF">FEM03_14955</name>
</gene>
<dbReference type="InterPro" id="IPR042103">
    <property type="entry name" value="SerRS_1_N_sf"/>
</dbReference>
<keyword evidence="5 12" id="KW-0436">Ligase</keyword>
<comment type="pathway">
    <text evidence="2 12">Aminoacyl-tRNA biosynthesis; selenocysteinyl-tRNA(Sec) biosynthesis; L-seryl-tRNA(Sec) from L-serine and tRNA(Sec): step 1/1.</text>
</comment>
<dbReference type="Gene3D" id="3.30.930.10">
    <property type="entry name" value="Bira Bifunctional Protein, Domain 2"/>
    <property type="match status" value="1"/>
</dbReference>
<evidence type="ECO:0000256" key="1">
    <source>
        <dbReference type="ARBA" id="ARBA00004496"/>
    </source>
</evidence>
<dbReference type="InterPro" id="IPR002314">
    <property type="entry name" value="aa-tRNA-synt_IIb"/>
</dbReference>
<comment type="catalytic activity">
    <reaction evidence="11 12">
        <text>tRNA(Ser) + L-serine + ATP = L-seryl-tRNA(Ser) + AMP + diphosphate + H(+)</text>
        <dbReference type="Rhea" id="RHEA:12292"/>
        <dbReference type="Rhea" id="RHEA-COMP:9669"/>
        <dbReference type="Rhea" id="RHEA-COMP:9703"/>
        <dbReference type="ChEBI" id="CHEBI:15378"/>
        <dbReference type="ChEBI" id="CHEBI:30616"/>
        <dbReference type="ChEBI" id="CHEBI:33019"/>
        <dbReference type="ChEBI" id="CHEBI:33384"/>
        <dbReference type="ChEBI" id="CHEBI:78442"/>
        <dbReference type="ChEBI" id="CHEBI:78533"/>
        <dbReference type="ChEBI" id="CHEBI:456215"/>
        <dbReference type="EC" id="6.1.1.11"/>
    </reaction>
</comment>
<reference evidence="16 17" key="1">
    <citation type="submission" date="2019-05" db="EMBL/GenBank/DDBJ databases">
        <title>Verrucobacter flavum gen. nov., sp. nov. a new member of the family Verrucomicrobiaceae.</title>
        <authorList>
            <person name="Szuroczki S."/>
            <person name="Abbaszade G."/>
            <person name="Szabo A."/>
            <person name="Felfoldi T."/>
            <person name="Schumann P."/>
            <person name="Boka K."/>
            <person name="Keki Z."/>
            <person name="Toumi M."/>
            <person name="Toth E."/>
        </authorList>
    </citation>
    <scope>NUCLEOTIDE SEQUENCE [LARGE SCALE GENOMIC DNA]</scope>
    <source>
        <strain evidence="16 17">MG-N-17</strain>
    </source>
</reference>
<feature type="binding site" evidence="12 14">
    <location>
        <begin position="350"/>
        <end position="353"/>
    </location>
    <ligand>
        <name>ATP</name>
        <dbReference type="ChEBI" id="CHEBI:30616"/>
    </ligand>
</feature>
<evidence type="ECO:0000256" key="3">
    <source>
        <dbReference type="ARBA" id="ARBA00010728"/>
    </source>
</evidence>
<dbReference type="SUPFAM" id="SSF55681">
    <property type="entry name" value="Class II aaRS and biotin synthetases"/>
    <property type="match status" value="1"/>
</dbReference>
<dbReference type="GO" id="GO:0005524">
    <property type="term" value="F:ATP binding"/>
    <property type="evidence" value="ECO:0007669"/>
    <property type="project" value="UniProtKB-UniRule"/>
</dbReference>
<evidence type="ECO:0000256" key="12">
    <source>
        <dbReference type="HAMAP-Rule" id="MF_00176"/>
    </source>
</evidence>
<dbReference type="Pfam" id="PF00587">
    <property type="entry name" value="tRNA-synt_2b"/>
    <property type="match status" value="1"/>
</dbReference>
<evidence type="ECO:0000256" key="6">
    <source>
        <dbReference type="ARBA" id="ARBA00022741"/>
    </source>
</evidence>
<dbReference type="RefSeq" id="WP_138087082.1">
    <property type="nucleotide sequence ID" value="NZ_VAUV01000010.1"/>
</dbReference>
<keyword evidence="4 12" id="KW-0963">Cytoplasm</keyword>
<dbReference type="InterPro" id="IPR002317">
    <property type="entry name" value="Ser-tRNA-ligase_type_1"/>
</dbReference>
<comment type="function">
    <text evidence="12">Catalyzes the attachment of serine to tRNA(Ser). Is also able to aminoacylate tRNA(Sec) with serine, to form the misacylated tRNA L-seryl-tRNA(Sec), which will be further converted into selenocysteinyl-tRNA(Sec).</text>
</comment>
<dbReference type="InterPro" id="IPR033729">
    <property type="entry name" value="SerRS_core"/>
</dbReference>
<dbReference type="PANTHER" id="PTHR43697:SF1">
    <property type="entry name" value="SERINE--TRNA LIGASE"/>
    <property type="match status" value="1"/>
</dbReference>
<feature type="binding site" evidence="12">
    <location>
        <begin position="232"/>
        <end position="234"/>
    </location>
    <ligand>
        <name>L-serine</name>
        <dbReference type="ChEBI" id="CHEBI:33384"/>
    </ligand>
</feature>
<keyword evidence="8 12" id="KW-0648">Protein biosynthesis</keyword>
<keyword evidence="17" id="KW-1185">Reference proteome</keyword>
<dbReference type="NCBIfam" id="TIGR00414">
    <property type="entry name" value="serS"/>
    <property type="match status" value="1"/>
</dbReference>
<feature type="binding site" evidence="12 13">
    <location>
        <position position="286"/>
    </location>
    <ligand>
        <name>L-serine</name>
        <dbReference type="ChEBI" id="CHEBI:33384"/>
    </ligand>
</feature>
<dbReference type="InterPro" id="IPR010978">
    <property type="entry name" value="tRNA-bd_arm"/>
</dbReference>
<comment type="caution">
    <text evidence="16">The sequence shown here is derived from an EMBL/GenBank/DDBJ whole genome shotgun (WGS) entry which is preliminary data.</text>
</comment>
<dbReference type="HAMAP" id="MF_00176">
    <property type="entry name" value="Ser_tRNA_synth_type1"/>
    <property type="match status" value="1"/>
</dbReference>
<dbReference type="AlphaFoldDB" id="A0A5R8KCI6"/>
<protein>
    <recommendedName>
        <fullName evidence="12">Serine--tRNA ligase</fullName>
        <ecNumber evidence="12">6.1.1.11</ecNumber>
    </recommendedName>
    <alternativeName>
        <fullName evidence="12">Seryl-tRNA synthetase</fullName>
        <shortName evidence="12">SerRS</shortName>
    </alternativeName>
    <alternativeName>
        <fullName evidence="12">Seryl-tRNA(Ser/Sec) synthetase</fullName>
    </alternativeName>
</protein>
<evidence type="ECO:0000256" key="2">
    <source>
        <dbReference type="ARBA" id="ARBA00005045"/>
    </source>
</evidence>
<keyword evidence="9 12" id="KW-0030">Aminoacyl-tRNA synthetase</keyword>
<proteinExistence type="inferred from homology"/>
<name>A0A5R8KCI6_9BACT</name>
<evidence type="ECO:0000313" key="17">
    <source>
        <dbReference type="Proteomes" id="UP000306196"/>
    </source>
</evidence>
<comment type="caution">
    <text evidence="12">Lacks conserved residue(s) required for the propagation of feature annotation.</text>
</comment>
<dbReference type="SUPFAM" id="SSF46589">
    <property type="entry name" value="tRNA-binding arm"/>
    <property type="match status" value="1"/>
</dbReference>
<dbReference type="InterPro" id="IPR045864">
    <property type="entry name" value="aa-tRNA-synth_II/BPL/LPL"/>
</dbReference>
<dbReference type="InterPro" id="IPR015866">
    <property type="entry name" value="Ser-tRNA-synth_1_N"/>
</dbReference>
<keyword evidence="7 12" id="KW-0067">ATP-binding</keyword>
<dbReference type="PRINTS" id="PR00981">
    <property type="entry name" value="TRNASYNTHSER"/>
</dbReference>
<evidence type="ECO:0000313" key="16">
    <source>
        <dbReference type="EMBL" id="TLD70026.1"/>
    </source>
</evidence>
<accession>A0A5R8KCI6</accession>
<evidence type="ECO:0000256" key="5">
    <source>
        <dbReference type="ARBA" id="ARBA00022598"/>
    </source>
</evidence>
<dbReference type="Proteomes" id="UP000306196">
    <property type="component" value="Unassembled WGS sequence"/>
</dbReference>
<feature type="binding site" evidence="12 14">
    <location>
        <begin position="263"/>
        <end position="265"/>
    </location>
    <ligand>
        <name>ATP</name>
        <dbReference type="ChEBI" id="CHEBI:30616"/>
    </ligand>
</feature>
<comment type="domain">
    <text evidence="12">Consists of two distinct domains, a catalytic core and a N-terminal extension that is involved in tRNA binding.</text>
</comment>
<dbReference type="PANTHER" id="PTHR43697">
    <property type="entry name" value="SERYL-TRNA SYNTHETASE"/>
    <property type="match status" value="1"/>
</dbReference>
<evidence type="ECO:0000256" key="9">
    <source>
        <dbReference type="ARBA" id="ARBA00023146"/>
    </source>
</evidence>
<evidence type="ECO:0000256" key="4">
    <source>
        <dbReference type="ARBA" id="ARBA00022490"/>
    </source>
</evidence>
<dbReference type="UniPathway" id="UPA00906">
    <property type="reaction ID" value="UER00895"/>
</dbReference>
<evidence type="ECO:0000256" key="7">
    <source>
        <dbReference type="ARBA" id="ARBA00022840"/>
    </source>
</evidence>
<feature type="binding site" evidence="13">
    <location>
        <position position="383"/>
    </location>
    <ligand>
        <name>L-serine</name>
        <dbReference type="ChEBI" id="CHEBI:33384"/>
    </ligand>
</feature>
<dbReference type="Gene3D" id="1.10.287.40">
    <property type="entry name" value="Serine-tRNA synthetase, tRNA binding domain"/>
    <property type="match status" value="1"/>
</dbReference>
<comment type="subcellular location">
    <subcellularLocation>
        <location evidence="1 12">Cytoplasm</location>
    </subcellularLocation>
</comment>
<dbReference type="PROSITE" id="PS50862">
    <property type="entry name" value="AA_TRNA_LIGASE_II"/>
    <property type="match status" value="1"/>
</dbReference>
<dbReference type="GO" id="GO:0016260">
    <property type="term" value="P:selenocysteine biosynthetic process"/>
    <property type="evidence" value="ECO:0007669"/>
    <property type="project" value="UniProtKB-UniRule"/>
</dbReference>
<feature type="binding site" evidence="13">
    <location>
        <position position="232"/>
    </location>
    <ligand>
        <name>L-serine</name>
        <dbReference type="ChEBI" id="CHEBI:33384"/>
    </ligand>
</feature>
<dbReference type="InterPro" id="IPR006195">
    <property type="entry name" value="aa-tRNA-synth_II"/>
</dbReference>
<sequence length="423" mass="46855">MLDIRLLRDQPDLVKQRLATRGEGLSELVDEVLSIDTQLRTAETERQILQSDRNRLSKEIGMGRKKGEDTSAKEAEVRAIGERIDQIGAEADAWDIKRNDLLMGIPNLPHEACPVGTSADQNPEIRAWGLKPNFDFEPKDHVALGTALGMLDFEAGVKIAGSAFVVYRGKGAKLERALINFLLDLHTVDHGYEEIAPPLLVKAEALVGTGQLPKFADQVYHCGHDDLYLLPTAEVPVTNLHREQILKLEQLPVNYAAYTPCFRREAGSAGLGTRGLIRMHQFDKVELVKITTPEQSMAELETLTGHAERVLQLLGLHYRVIELCTGDIGFGSAKTYDIEVWAPGQNSYLEVSSCSNFGDYQARRMMMRYKDEDGKNKFCHTLNGSGTALARLFVALVESGQQADGSILLPEALRPYFGAERIG</sequence>
<evidence type="ECO:0000256" key="10">
    <source>
        <dbReference type="ARBA" id="ARBA00047929"/>
    </source>
</evidence>
<dbReference type="GO" id="GO:0004828">
    <property type="term" value="F:serine-tRNA ligase activity"/>
    <property type="evidence" value="ECO:0007669"/>
    <property type="project" value="UniProtKB-UniRule"/>
</dbReference>
<evidence type="ECO:0000259" key="15">
    <source>
        <dbReference type="PROSITE" id="PS50862"/>
    </source>
</evidence>
<comment type="subunit">
    <text evidence="12">Homodimer. The tRNA molecule binds across the dimer.</text>
</comment>
<evidence type="ECO:0000256" key="13">
    <source>
        <dbReference type="PIRSR" id="PIRSR001529-1"/>
    </source>
</evidence>
<dbReference type="EC" id="6.1.1.11" evidence="12"/>
<dbReference type="OrthoDB" id="9804647at2"/>
<organism evidence="16 17">
    <name type="scientific">Phragmitibacter flavus</name>
    <dbReference type="NCBI Taxonomy" id="2576071"/>
    <lineage>
        <taxon>Bacteria</taxon>
        <taxon>Pseudomonadati</taxon>
        <taxon>Verrucomicrobiota</taxon>
        <taxon>Verrucomicrobiia</taxon>
        <taxon>Verrucomicrobiales</taxon>
        <taxon>Verrucomicrobiaceae</taxon>
        <taxon>Phragmitibacter</taxon>
    </lineage>
</organism>
<evidence type="ECO:0000256" key="11">
    <source>
        <dbReference type="ARBA" id="ARBA00048823"/>
    </source>
</evidence>
<dbReference type="Pfam" id="PF02403">
    <property type="entry name" value="Seryl_tRNA_N"/>
    <property type="match status" value="1"/>
</dbReference>
<comment type="similarity">
    <text evidence="3 12">Belongs to the class-II aminoacyl-tRNA synthetase family. Type-1 seryl-tRNA synthetase subfamily.</text>
</comment>
<feature type="binding site" evidence="12">
    <location>
        <position position="385"/>
    </location>
    <ligand>
        <name>L-serine</name>
        <dbReference type="ChEBI" id="CHEBI:33384"/>
    </ligand>
</feature>
<evidence type="ECO:0000256" key="14">
    <source>
        <dbReference type="PIRSR" id="PIRSR001529-2"/>
    </source>
</evidence>